<sequence>MRSSYRIPGITVQICGDAFPYLYWESESPMRSLSSSIWGGGVGEKKYIVNRQVTKGYNCDEPLEEMAVFFEHEGINGTQAAGFLTAARVKDFGFASLVWPPEALERGLEPELAVSAWATAGFSNKARAGLRVPEEVLFPGTINIVVIVDAQIGDAALAGAFITATEAKTAALQDLGITVEGGLSATGTTTDAVLVAATGRGRYCTYTGTATRLGHLIGRAVYEAVRQSGRKYQERTC</sequence>
<evidence type="ECO:0000313" key="1">
    <source>
        <dbReference type="EMBL" id="ARF69341.1"/>
    </source>
</evidence>
<proteinExistence type="predicted"/>
<dbReference type="RefSeq" id="WP_083041040.1">
    <property type="nucleotide sequence ID" value="NZ_CP020557.1"/>
</dbReference>
<evidence type="ECO:0000313" key="2">
    <source>
        <dbReference type="Proteomes" id="UP000192727"/>
    </source>
</evidence>
<accession>A0A1V0UW64</accession>
<dbReference type="InterPro" id="IPR002808">
    <property type="entry name" value="AdoCbi_amidolase"/>
</dbReference>
<dbReference type="PANTHER" id="PTHR35336:SF5">
    <property type="entry name" value="ADENOSYLCOBINAMIDE AMIDOHYDROLASE"/>
    <property type="match status" value="1"/>
</dbReference>
<dbReference type="AlphaFoldDB" id="A0A1V0UW64"/>
<dbReference type="InterPro" id="IPR052209">
    <property type="entry name" value="CbiZ"/>
</dbReference>
<protein>
    <recommendedName>
        <fullName evidence="3">Adenosylcobinamide amidohydrolase</fullName>
    </recommendedName>
</protein>
<evidence type="ECO:0008006" key="3">
    <source>
        <dbReference type="Google" id="ProtNLM"/>
    </source>
</evidence>
<gene>
    <name evidence="1" type="ORF">B7C51_18275</name>
</gene>
<dbReference type="EMBL" id="CP020557">
    <property type="protein sequence ID" value="ARF69341.1"/>
    <property type="molecule type" value="Genomic_DNA"/>
</dbReference>
<dbReference type="Proteomes" id="UP000192727">
    <property type="component" value="Chromosome"/>
</dbReference>
<organism evidence="1 2">
    <name type="scientific">Paenibacillus larvae subsp. pulvifaciens</name>
    <dbReference type="NCBI Taxonomy" id="1477"/>
    <lineage>
        <taxon>Bacteria</taxon>
        <taxon>Bacillati</taxon>
        <taxon>Bacillota</taxon>
        <taxon>Bacilli</taxon>
        <taxon>Bacillales</taxon>
        <taxon>Paenibacillaceae</taxon>
        <taxon>Paenibacillus</taxon>
    </lineage>
</organism>
<reference evidence="1 2" key="1">
    <citation type="submission" date="2017-03" db="EMBL/GenBank/DDBJ databases">
        <title>Paenibacillus larvae genome sequencing.</title>
        <authorList>
            <person name="Dingman D.W."/>
        </authorList>
    </citation>
    <scope>NUCLEOTIDE SEQUENCE [LARGE SCALE GENOMIC DNA]</scope>
    <source>
        <strain evidence="1 2">SAG 10367</strain>
    </source>
</reference>
<dbReference type="Pfam" id="PF01955">
    <property type="entry name" value="CbiZ"/>
    <property type="match status" value="1"/>
</dbReference>
<name>A0A1V0UW64_9BACL</name>
<dbReference type="PANTHER" id="PTHR35336">
    <property type="entry name" value="ADENOSYLCOBINAMIDE AMIDOHYDROLASE"/>
    <property type="match status" value="1"/>
</dbReference>